<keyword evidence="9" id="KW-1185">Reference proteome</keyword>
<dbReference type="InterPro" id="IPR007627">
    <property type="entry name" value="RNA_pol_sigma70_r2"/>
</dbReference>
<dbReference type="InterPro" id="IPR036388">
    <property type="entry name" value="WH-like_DNA-bd_sf"/>
</dbReference>
<dbReference type="GO" id="GO:0006352">
    <property type="term" value="P:DNA-templated transcription initiation"/>
    <property type="evidence" value="ECO:0007669"/>
    <property type="project" value="InterPro"/>
</dbReference>
<dbReference type="Pfam" id="PF08281">
    <property type="entry name" value="Sigma70_r4_2"/>
    <property type="match status" value="1"/>
</dbReference>
<accession>A0A7K0BVH9</accession>
<dbReference type="InterPro" id="IPR013325">
    <property type="entry name" value="RNA_pol_sigma_r2"/>
</dbReference>
<dbReference type="Proteomes" id="UP000487268">
    <property type="component" value="Unassembled WGS sequence"/>
</dbReference>
<organism evidence="8 9">
    <name type="scientific">Actinomadura macrotermitis</name>
    <dbReference type="NCBI Taxonomy" id="2585200"/>
    <lineage>
        <taxon>Bacteria</taxon>
        <taxon>Bacillati</taxon>
        <taxon>Actinomycetota</taxon>
        <taxon>Actinomycetes</taxon>
        <taxon>Streptosporangiales</taxon>
        <taxon>Thermomonosporaceae</taxon>
        <taxon>Actinomadura</taxon>
    </lineage>
</organism>
<dbReference type="AlphaFoldDB" id="A0A7K0BVH9"/>
<evidence type="ECO:0000313" key="9">
    <source>
        <dbReference type="Proteomes" id="UP000487268"/>
    </source>
</evidence>
<evidence type="ECO:0000259" key="7">
    <source>
        <dbReference type="Pfam" id="PF08281"/>
    </source>
</evidence>
<dbReference type="InterPro" id="IPR013324">
    <property type="entry name" value="RNA_pol_sigma_r3/r4-like"/>
</dbReference>
<gene>
    <name evidence="8" type="ORF">ACRB68_32480</name>
</gene>
<proteinExistence type="inferred from homology"/>
<dbReference type="Gene3D" id="1.10.10.10">
    <property type="entry name" value="Winged helix-like DNA-binding domain superfamily/Winged helix DNA-binding domain"/>
    <property type="match status" value="1"/>
</dbReference>
<evidence type="ECO:0000259" key="6">
    <source>
        <dbReference type="Pfam" id="PF04542"/>
    </source>
</evidence>
<comment type="caution">
    <text evidence="8">The sequence shown here is derived from an EMBL/GenBank/DDBJ whole genome shotgun (WGS) entry which is preliminary data.</text>
</comment>
<dbReference type="SUPFAM" id="SSF88659">
    <property type="entry name" value="Sigma3 and sigma4 domains of RNA polymerase sigma factors"/>
    <property type="match status" value="1"/>
</dbReference>
<evidence type="ECO:0000313" key="8">
    <source>
        <dbReference type="EMBL" id="MQY05178.1"/>
    </source>
</evidence>
<comment type="similarity">
    <text evidence="1">Belongs to the sigma-70 factor family. ECF subfamily.</text>
</comment>
<keyword evidence="3" id="KW-0731">Sigma factor</keyword>
<dbReference type="PANTHER" id="PTHR43133">
    <property type="entry name" value="RNA POLYMERASE ECF-TYPE SIGMA FACTO"/>
    <property type="match status" value="1"/>
</dbReference>
<evidence type="ECO:0000256" key="5">
    <source>
        <dbReference type="SAM" id="MobiDB-lite"/>
    </source>
</evidence>
<dbReference type="EMBL" id="WEGH01000002">
    <property type="protein sequence ID" value="MQY05178.1"/>
    <property type="molecule type" value="Genomic_DNA"/>
</dbReference>
<dbReference type="InterPro" id="IPR039425">
    <property type="entry name" value="RNA_pol_sigma-70-like"/>
</dbReference>
<feature type="domain" description="RNA polymerase sigma factor 70 region 4 type 2" evidence="7">
    <location>
        <begin position="121"/>
        <end position="172"/>
    </location>
</feature>
<dbReference type="RefSeq" id="WP_328594280.1">
    <property type="nucleotide sequence ID" value="NZ_WEGH01000002.1"/>
</dbReference>
<evidence type="ECO:0000256" key="1">
    <source>
        <dbReference type="ARBA" id="ARBA00010641"/>
    </source>
</evidence>
<evidence type="ECO:0000256" key="4">
    <source>
        <dbReference type="ARBA" id="ARBA00023163"/>
    </source>
</evidence>
<evidence type="ECO:0000256" key="3">
    <source>
        <dbReference type="ARBA" id="ARBA00023082"/>
    </source>
</evidence>
<name>A0A7K0BVH9_9ACTN</name>
<feature type="domain" description="RNA polymerase sigma-70 region 2" evidence="6">
    <location>
        <begin position="25"/>
        <end position="88"/>
    </location>
</feature>
<dbReference type="Gene3D" id="1.10.1740.10">
    <property type="match status" value="1"/>
</dbReference>
<feature type="region of interest" description="Disordered" evidence="5">
    <location>
        <begin position="178"/>
        <end position="203"/>
    </location>
</feature>
<dbReference type="SUPFAM" id="SSF88946">
    <property type="entry name" value="Sigma2 domain of RNA polymerase sigma factors"/>
    <property type="match status" value="1"/>
</dbReference>
<reference evidence="8 9" key="1">
    <citation type="submission" date="2019-10" db="EMBL/GenBank/DDBJ databases">
        <title>Actinomadura rubteroloni sp. nov. and Actinomadura macrotermitis sp. nov., isolated from the gut of fungus growing-termite Macrotermes natalensis.</title>
        <authorList>
            <person name="Benndorf R."/>
            <person name="Martin K."/>
            <person name="Kuefner M."/>
            <person name="De Beer W."/>
            <person name="Kaster A.-K."/>
            <person name="Vollmers J."/>
            <person name="Poulsen M."/>
            <person name="Beemelmanns C."/>
        </authorList>
    </citation>
    <scope>NUCLEOTIDE SEQUENCE [LARGE SCALE GENOMIC DNA]</scope>
    <source>
        <strain evidence="8 9">RB68</strain>
    </source>
</reference>
<dbReference type="InterPro" id="IPR014284">
    <property type="entry name" value="RNA_pol_sigma-70_dom"/>
</dbReference>
<dbReference type="InterPro" id="IPR013249">
    <property type="entry name" value="RNA_pol_sigma70_r4_t2"/>
</dbReference>
<dbReference type="NCBIfam" id="TIGR02937">
    <property type="entry name" value="sigma70-ECF"/>
    <property type="match status" value="1"/>
</dbReference>
<evidence type="ECO:0000256" key="2">
    <source>
        <dbReference type="ARBA" id="ARBA00023015"/>
    </source>
</evidence>
<dbReference type="CDD" id="cd06171">
    <property type="entry name" value="Sigma70_r4"/>
    <property type="match status" value="1"/>
</dbReference>
<keyword evidence="2" id="KW-0805">Transcription regulation</keyword>
<dbReference type="GO" id="GO:0003677">
    <property type="term" value="F:DNA binding"/>
    <property type="evidence" value="ECO:0007669"/>
    <property type="project" value="InterPro"/>
</dbReference>
<dbReference type="PANTHER" id="PTHR43133:SF25">
    <property type="entry name" value="RNA POLYMERASE SIGMA FACTOR RFAY-RELATED"/>
    <property type="match status" value="1"/>
</dbReference>
<protein>
    <recommendedName>
        <fullName evidence="10">RNA polymerase sigma factor</fullName>
    </recommendedName>
</protein>
<sequence length="214" mass="23646">MESSLRARIRAGDQAAFAQIFDEDAGVVYRHALRVLGDRAAAEDIVSLTFLEAWRLRERIRPDGESLRPWLLGIATNVLRNTGRAARRHRAALARLPRGDALPDFADDLVGRMADADRLAAAQAALGRLRKADREVFLLVVWSGLGYAETAEALGVSVGTVRSRLSRARKRLRELTDAELRAQKGGGEREPGVPLGQLDGDRAEAVRLTQERYR</sequence>
<evidence type="ECO:0008006" key="10">
    <source>
        <dbReference type="Google" id="ProtNLM"/>
    </source>
</evidence>
<feature type="compositionally biased region" description="Basic and acidic residues" evidence="5">
    <location>
        <begin position="178"/>
        <end position="191"/>
    </location>
</feature>
<dbReference type="Pfam" id="PF04542">
    <property type="entry name" value="Sigma70_r2"/>
    <property type="match status" value="1"/>
</dbReference>
<dbReference type="GO" id="GO:0016987">
    <property type="term" value="F:sigma factor activity"/>
    <property type="evidence" value="ECO:0007669"/>
    <property type="project" value="UniProtKB-KW"/>
</dbReference>
<keyword evidence="4" id="KW-0804">Transcription</keyword>